<comment type="caution">
    <text evidence="2">The sequence shown here is derived from an EMBL/GenBank/DDBJ whole genome shotgun (WGS) entry which is preliminary data.</text>
</comment>
<gene>
    <name evidence="2" type="ORF">G443_004170</name>
</gene>
<dbReference type="RefSeq" id="WP_026419017.1">
    <property type="nucleotide sequence ID" value="NZ_AUBJ02000001.1"/>
</dbReference>
<evidence type="ECO:0000313" key="3">
    <source>
        <dbReference type="Proteomes" id="UP000791080"/>
    </source>
</evidence>
<proteinExistence type="predicted"/>
<feature type="region of interest" description="Disordered" evidence="1">
    <location>
        <begin position="85"/>
        <end position="117"/>
    </location>
</feature>
<evidence type="ECO:0000256" key="1">
    <source>
        <dbReference type="SAM" id="MobiDB-lite"/>
    </source>
</evidence>
<name>A0ABT1JMZ2_ACTCY</name>
<organism evidence="2 3">
    <name type="scientific">Actinoalloteichus caeruleus DSM 43889</name>
    <dbReference type="NCBI Taxonomy" id="1120930"/>
    <lineage>
        <taxon>Bacteria</taxon>
        <taxon>Bacillati</taxon>
        <taxon>Actinomycetota</taxon>
        <taxon>Actinomycetes</taxon>
        <taxon>Pseudonocardiales</taxon>
        <taxon>Pseudonocardiaceae</taxon>
        <taxon>Actinoalloteichus</taxon>
        <taxon>Actinoalloteichus cyanogriseus</taxon>
    </lineage>
</organism>
<reference evidence="2 3" key="1">
    <citation type="submission" date="2022-06" db="EMBL/GenBank/DDBJ databases">
        <title>Genomic Encyclopedia of Type Strains, Phase I: the one thousand microbial genomes (KMG-I) project.</title>
        <authorList>
            <person name="Kyrpides N."/>
        </authorList>
    </citation>
    <scope>NUCLEOTIDE SEQUENCE [LARGE SCALE GENOMIC DNA]</scope>
    <source>
        <strain evidence="2 3">DSM 43889</strain>
    </source>
</reference>
<accession>A0ABT1JMZ2</accession>
<keyword evidence="3" id="KW-1185">Reference proteome</keyword>
<dbReference type="Proteomes" id="UP000791080">
    <property type="component" value="Unassembled WGS sequence"/>
</dbReference>
<dbReference type="EMBL" id="AUBJ02000001">
    <property type="protein sequence ID" value="MCP2333900.1"/>
    <property type="molecule type" value="Genomic_DNA"/>
</dbReference>
<sequence>MENTARQAIAVVPELAAVYALTRRGWRWVSLTRGPGALVGYFEWPGCSTVDWCVIRGASEVEAVRVCYGEWVVWCRDGRVGPVAEELGALPPPDDPAAPRLITGRRWRPPPPLRPRG</sequence>
<evidence type="ECO:0000313" key="2">
    <source>
        <dbReference type="EMBL" id="MCP2333900.1"/>
    </source>
</evidence>
<protein>
    <submittedName>
        <fullName evidence="2">Uncharacterized protein</fullName>
    </submittedName>
</protein>